<dbReference type="AlphaFoldDB" id="D7KT36"/>
<dbReference type="Gramene" id="scaffold_201305.1">
    <property type="protein sequence ID" value="scaffold_201305.1"/>
    <property type="gene ID" value="scaffold_201305.1"/>
</dbReference>
<reference evidence="2" key="1">
    <citation type="journal article" date="2011" name="Nat. Genet.">
        <title>The Arabidopsis lyrata genome sequence and the basis of rapid genome size change.</title>
        <authorList>
            <person name="Hu T.T."/>
            <person name="Pattyn P."/>
            <person name="Bakker E.G."/>
            <person name="Cao J."/>
            <person name="Cheng J.-F."/>
            <person name="Clark R.M."/>
            <person name="Fahlgren N."/>
            <person name="Fawcett J.A."/>
            <person name="Grimwood J."/>
            <person name="Gundlach H."/>
            <person name="Haberer G."/>
            <person name="Hollister J.D."/>
            <person name="Ossowski S."/>
            <person name="Ottilar R.P."/>
            <person name="Salamov A.A."/>
            <person name="Schneeberger K."/>
            <person name="Spannagl M."/>
            <person name="Wang X."/>
            <person name="Yang L."/>
            <person name="Nasrallah M.E."/>
            <person name="Bergelson J."/>
            <person name="Carrington J.C."/>
            <person name="Gaut B.S."/>
            <person name="Schmutz J."/>
            <person name="Mayer K.F.X."/>
            <person name="Van de Peer Y."/>
            <person name="Grigoriev I.V."/>
            <person name="Nordborg M."/>
            <person name="Weigel D."/>
            <person name="Guo Y.-L."/>
        </authorList>
    </citation>
    <scope>NUCLEOTIDE SEQUENCE [LARGE SCALE GENOMIC DNA]</scope>
    <source>
        <strain evidence="2">cv. MN47</strain>
    </source>
</reference>
<keyword evidence="2" id="KW-1185">Reference proteome</keyword>
<sequence>MRKKVCEVLPKKKLENFLREKAQRKNGALVRRGISTISDGELLVKMLNKYVKVLRF</sequence>
<gene>
    <name evidence="1" type="ORF">ARALYDRAFT_894231</name>
</gene>
<dbReference type="EMBL" id="GL348714">
    <property type="protein sequence ID" value="EFH64734.1"/>
    <property type="molecule type" value="Genomic_DNA"/>
</dbReference>
<dbReference type="HOGENOM" id="CLU_3016940_0_0_1"/>
<protein>
    <submittedName>
        <fullName evidence="1">Uncharacterized protein</fullName>
    </submittedName>
</protein>
<dbReference type="Proteomes" id="UP000008694">
    <property type="component" value="Unassembled WGS sequence"/>
</dbReference>
<name>D7KT36_ARALL</name>
<proteinExistence type="predicted"/>
<evidence type="ECO:0000313" key="2">
    <source>
        <dbReference type="Proteomes" id="UP000008694"/>
    </source>
</evidence>
<accession>D7KT36</accession>
<evidence type="ECO:0000313" key="1">
    <source>
        <dbReference type="EMBL" id="EFH64734.1"/>
    </source>
</evidence>
<organism evidence="2">
    <name type="scientific">Arabidopsis lyrata subsp. lyrata</name>
    <name type="common">Lyre-leaved rock-cress</name>
    <dbReference type="NCBI Taxonomy" id="81972"/>
    <lineage>
        <taxon>Eukaryota</taxon>
        <taxon>Viridiplantae</taxon>
        <taxon>Streptophyta</taxon>
        <taxon>Embryophyta</taxon>
        <taxon>Tracheophyta</taxon>
        <taxon>Spermatophyta</taxon>
        <taxon>Magnoliopsida</taxon>
        <taxon>eudicotyledons</taxon>
        <taxon>Gunneridae</taxon>
        <taxon>Pentapetalae</taxon>
        <taxon>rosids</taxon>
        <taxon>malvids</taxon>
        <taxon>Brassicales</taxon>
        <taxon>Brassicaceae</taxon>
        <taxon>Camelineae</taxon>
        <taxon>Arabidopsis</taxon>
    </lineage>
</organism>